<dbReference type="Gene3D" id="1.25.10.10">
    <property type="entry name" value="Leucine-rich Repeat Variant"/>
    <property type="match status" value="3"/>
</dbReference>
<evidence type="ECO:0000313" key="7">
    <source>
        <dbReference type="Proteomes" id="UP000315496"/>
    </source>
</evidence>
<dbReference type="GO" id="GO:0061863">
    <property type="term" value="F:microtubule plus end polymerase"/>
    <property type="evidence" value="ECO:0007669"/>
    <property type="project" value="InterPro"/>
</dbReference>
<feature type="domain" description="TOG" evidence="5">
    <location>
        <begin position="1"/>
        <end position="221"/>
    </location>
</feature>
<evidence type="ECO:0000256" key="2">
    <source>
        <dbReference type="ARBA" id="ARBA00022490"/>
    </source>
</evidence>
<dbReference type="GO" id="GO:0030951">
    <property type="term" value="P:establishment or maintenance of microtubule cytoskeleton polarity"/>
    <property type="evidence" value="ECO:0007669"/>
    <property type="project" value="InterPro"/>
</dbReference>
<reference evidence="6 7" key="1">
    <citation type="submission" date="2019-05" db="EMBL/GenBank/DDBJ databases">
        <title>The compact genome of Giardia muris reveals important steps in the evolution of intestinal protozoan parasites.</title>
        <authorList>
            <person name="Xu F."/>
            <person name="Jimenez-Gonzalez A."/>
            <person name="Einarsson E."/>
            <person name="Astvaldsson A."/>
            <person name="Peirasmaki D."/>
            <person name="Eckmann L."/>
            <person name="Andersson J.O."/>
            <person name="Svard S.G."/>
            <person name="Jerlstrom-Hultqvist J."/>
        </authorList>
    </citation>
    <scope>NUCLEOTIDE SEQUENCE [LARGE SCALE GENOMIC DNA]</scope>
    <source>
        <strain evidence="6 7">Roberts-Thomson</strain>
    </source>
</reference>
<comment type="subcellular location">
    <subcellularLocation>
        <location evidence="1">Cytoplasm</location>
        <location evidence="1">Cytoskeleton</location>
    </subcellularLocation>
</comment>
<name>A0A4Z1SXP2_GIAMU</name>
<dbReference type="Pfam" id="PF21041">
    <property type="entry name" value="XMAP215_CLASP_TOG"/>
    <property type="match status" value="1"/>
</dbReference>
<dbReference type="PANTHER" id="PTHR12609">
    <property type="entry name" value="MICROTUBULE ASSOCIATED PROTEIN XMAP215"/>
    <property type="match status" value="1"/>
</dbReference>
<dbReference type="InterPro" id="IPR045110">
    <property type="entry name" value="XMAP215"/>
</dbReference>
<evidence type="ECO:0000256" key="3">
    <source>
        <dbReference type="ARBA" id="ARBA00023212"/>
    </source>
</evidence>
<protein>
    <submittedName>
        <fullName evidence="6">XMAP215 family protein</fullName>
    </submittedName>
</protein>
<dbReference type="GO" id="GO:0046785">
    <property type="term" value="P:microtubule polymerization"/>
    <property type="evidence" value="ECO:0007669"/>
    <property type="project" value="InterPro"/>
</dbReference>
<evidence type="ECO:0000256" key="1">
    <source>
        <dbReference type="ARBA" id="ARBA00004245"/>
    </source>
</evidence>
<dbReference type="InterPro" id="IPR011989">
    <property type="entry name" value="ARM-like"/>
</dbReference>
<dbReference type="InterPro" id="IPR048491">
    <property type="entry name" value="XMAP215_CLASP_TOG"/>
</dbReference>
<dbReference type="GO" id="GO:0005856">
    <property type="term" value="C:cytoskeleton"/>
    <property type="evidence" value="ECO:0007669"/>
    <property type="project" value="UniProtKB-SubCell"/>
</dbReference>
<dbReference type="OrthoDB" id="205662at2759"/>
<dbReference type="InterPro" id="IPR016024">
    <property type="entry name" value="ARM-type_fold"/>
</dbReference>
<dbReference type="SMART" id="SM01349">
    <property type="entry name" value="TOG"/>
    <property type="match status" value="1"/>
</dbReference>
<feature type="region of interest" description="Disordered" evidence="4">
    <location>
        <begin position="645"/>
        <end position="716"/>
    </location>
</feature>
<organism evidence="6 7">
    <name type="scientific">Giardia muris</name>
    <dbReference type="NCBI Taxonomy" id="5742"/>
    <lineage>
        <taxon>Eukaryota</taxon>
        <taxon>Metamonada</taxon>
        <taxon>Diplomonadida</taxon>
        <taxon>Hexamitidae</taxon>
        <taxon>Giardiinae</taxon>
        <taxon>Giardia</taxon>
    </lineage>
</organism>
<keyword evidence="7" id="KW-1185">Reference proteome</keyword>
<feature type="region of interest" description="Disordered" evidence="4">
    <location>
        <begin position="1179"/>
        <end position="1209"/>
    </location>
</feature>
<proteinExistence type="predicted"/>
<evidence type="ECO:0000256" key="4">
    <source>
        <dbReference type="SAM" id="MobiDB-lite"/>
    </source>
</evidence>
<accession>A0A4Z1SXP2</accession>
<comment type="caution">
    <text evidence="6">The sequence shown here is derived from an EMBL/GenBank/DDBJ whole genome shotgun (WGS) entry which is preliminary data.</text>
</comment>
<dbReference type="GO" id="GO:0051010">
    <property type="term" value="F:microtubule plus-end binding"/>
    <property type="evidence" value="ECO:0007669"/>
    <property type="project" value="InterPro"/>
</dbReference>
<keyword evidence="3" id="KW-0206">Cytoskeleton</keyword>
<feature type="compositionally biased region" description="Polar residues" evidence="4">
    <location>
        <begin position="1179"/>
        <end position="1193"/>
    </location>
</feature>
<dbReference type="VEuPathDB" id="GiardiaDB:GMRT_10352"/>
<dbReference type="Proteomes" id="UP000315496">
    <property type="component" value="Chromosome 5"/>
</dbReference>
<dbReference type="GO" id="GO:0007051">
    <property type="term" value="P:spindle organization"/>
    <property type="evidence" value="ECO:0007669"/>
    <property type="project" value="InterPro"/>
</dbReference>
<dbReference type="EMBL" id="VDLU01000005">
    <property type="protein sequence ID" value="TNJ26453.1"/>
    <property type="molecule type" value="Genomic_DNA"/>
</dbReference>
<keyword evidence="2" id="KW-0963">Cytoplasm</keyword>
<feature type="compositionally biased region" description="Low complexity" evidence="4">
    <location>
        <begin position="700"/>
        <end position="712"/>
    </location>
</feature>
<evidence type="ECO:0000259" key="5">
    <source>
        <dbReference type="SMART" id="SM01349"/>
    </source>
</evidence>
<dbReference type="SUPFAM" id="SSF48371">
    <property type="entry name" value="ARM repeat"/>
    <property type="match status" value="1"/>
</dbReference>
<dbReference type="InterPro" id="IPR034085">
    <property type="entry name" value="TOG"/>
</dbReference>
<sequence>MAEEQGDFVAALKDRAFKVRKEAFEQLEEALQRGDSSLLEQAAPHFAVLLKDSNALVLKKALDAFEQAFALGLIPQASIPAICSVLIDAGLSQTKTSLKDQVVKILTDLAAKGEFGVVVPGLINGLQAKSPKVAAESATTLLMIVRSQPIQTPLPSFVKSLVPALQHKDAKTRRTVMEVAAVVAQTTGLEALKNMIGPSLPKQFVAALEGVITELENTETLGTLPAAHSNSAGGDANAARSAPQPVVKRLSYDPFDATTPMQYHLPKTWAKQITDKNWKERKQALDDVTGALAPLVRIDRSLLQIPQLFKQFREIIDADLSVAVVSGTLRLAGLLATLVGPLGPYGSTTKGLMMSCTNRLKERKAPVVTGYSLFMHSLLVHSHKMPELSADLWAVALPHKNPEVKEDVCKLYRSLWATEIVYNTVYQLGLTSSTVSLPPAVIQTAMAQAPTGSPSGGQNYDYSAYKSLEDVVINYLMNDGFPNTQKTLAEGTPVNGELSPGLQLKTRTYRERAALNSMLAEFCPEGGKGDADYDLAAFNTVFDALDKLMSDAASTIRIPAIKAFAFGVVAHVTEVLAVFGGTVSAVSVLAQNVINSLKHRISSKDPRKQGEINDLIKKICMATGRKDVLDIITNKETVQVGTAKIPAKVISPPQPPPSRPLVQNSPPDDPPPSHLPRMHVPTGGMEQLSSGGEVSPENIPSTTTRPASTTAPGSGNMLRRVQQKPAAPSQVGKQPADIALSTNPTLYEARKGSSSKWLVDPFNAEHPLSPQLRDELYGQLIHVLPQSFVSEMFIRQGRPGSAAGIPKAVDTRFTGSQKSILDAVGTLCTVVRQNPEGAVAQRDLLLKYLSLLFCDGFTSPTSPNTAQLKAALQLGEELMEIYITAELVLTLYDLEFLFPVLLSRLEQFNLTQLKQQITSLVERHVHITSFENIIQVCLVNMIGRGAKMQLRQIPTRLSIVRLVTVMAEASRDNDHILEVTPAHIQSLLTLYKPTGMSPETYTFTEGYLSANYPQYKGGNARSVLLGCLAALLNASDGATQRRLLSQISRTVQGKDYTDLEALLQLLPVEEAVDGLLPDEPELGQVQEERFESVQQYLSKPGASSSIHAVSPEMLSNQVPIAEALRPSVPMSHHTSLRDESQYSPQDARPVMGLANPSSYTAPSFSLNEESNERFLSNQAATPPLVQPTTTTSIPRPAPSNLRPSSADIPQEDLTVSNLGLPLTDEEQVELVSPEKSTSREDFKPFDSVRTPTLRRGAHVRPNITFDNALSGQILELFEGSLYAPRIREYKLALKKLVLMTRSAQVDAPQYASRLVLATSRMCRFFAFCDETESILSLKVSLMALYAQFVGALCINPEVVLCCTRRALYTILTDMLLFVSLLFEGNVSAASYCYSALLDMTMRANLTDVLVALLTLASRFNEALLTESSLIRFLPIMNPDDHYTPTPNMQDVFLADNACFEAALAILVGLIRKLRGPTLSALTLAHDRRMAIATHIFRASDLTQQADLFAGEVGGANIIWERVCTFYPSFIEAVVQNSNPMAPSLNVTQDTFDNVKLAPEDLFVALHLFWLRHRDAQPLVATSLTSTPISDTIYEFLTDLSRITGTGVHLYLKAARTGPLSTLITDLVANT</sequence>
<gene>
    <name evidence="6" type="ORF">GMRT_10352</name>
</gene>
<evidence type="ECO:0000313" key="6">
    <source>
        <dbReference type="EMBL" id="TNJ26453.1"/>
    </source>
</evidence>